<dbReference type="UniPathway" id="UPA00344"/>
<dbReference type="RefSeq" id="WP_076627064.1">
    <property type="nucleotide sequence ID" value="NZ_CP019312.1"/>
</dbReference>
<keyword evidence="2" id="KW-1185">Reference proteome</keyword>
<dbReference type="OrthoDB" id="9779263at2"/>
<name>A0A1P8MSZ7_9RHOB</name>
<dbReference type="AlphaFoldDB" id="A0A1P8MSZ7"/>
<dbReference type="InterPro" id="IPR036425">
    <property type="entry name" value="MoaB/Mog-like_dom_sf"/>
</dbReference>
<organism evidence="1 2">
    <name type="scientific">Tateyamaria omphalii</name>
    <dbReference type="NCBI Taxonomy" id="299262"/>
    <lineage>
        <taxon>Bacteria</taxon>
        <taxon>Pseudomonadati</taxon>
        <taxon>Pseudomonadota</taxon>
        <taxon>Alphaproteobacteria</taxon>
        <taxon>Rhodobacterales</taxon>
        <taxon>Roseobacteraceae</taxon>
        <taxon>Tateyamaria</taxon>
    </lineage>
</organism>
<dbReference type="STRING" id="299262.BWR18_05500"/>
<dbReference type="SUPFAM" id="SSF53218">
    <property type="entry name" value="Molybdenum cofactor biosynthesis proteins"/>
    <property type="match status" value="1"/>
</dbReference>
<dbReference type="Gene3D" id="3.40.980.10">
    <property type="entry name" value="MoaB/Mog-like domain"/>
    <property type="match status" value="1"/>
</dbReference>
<reference evidence="1 2" key="1">
    <citation type="submission" date="2017-01" db="EMBL/GenBank/DDBJ databases">
        <title>Complete genome of Tateyamaria omphalii DOK1-4 isolated from seawater in Dokdo.</title>
        <authorList>
            <person name="Kim J.H."/>
            <person name="Chi W.-J."/>
        </authorList>
    </citation>
    <scope>NUCLEOTIDE SEQUENCE [LARGE SCALE GENOMIC DNA]</scope>
    <source>
        <strain evidence="1 2">DOK1-4</strain>
    </source>
</reference>
<dbReference type="CDD" id="cd03522">
    <property type="entry name" value="MoeA_like"/>
    <property type="match status" value="1"/>
</dbReference>
<sequence length="330" mass="33602">MKFGPRPAADAAGTILAHSLAGSSGRVPKGTVLTPEHVADLQASGHDMLTVAALDPDDVEENSAAQTLAAAVVPDPAGQGLRISAAGAGRVNLYATGPGVVALDADRITAINSVDPMITIATVPPFHRVDEGTMIATIKIIAYAVPDTALQAATANAAHAIRVLAPCYSTATLIETQVGNAEPGTKGRAALTGRLDRLDIALSPRVVVPHRDTPLAQAVADAPGEVVFILTASATSDTHDVAPSAVRDAGGTVTAYGLPVDPGNLLFFGALGDKPVIGLPGCARSPALNGADWVLERLICGVTLAQSDISRMGVGGLLKEIPTRPRPRDS</sequence>
<dbReference type="KEGG" id="tom:BWR18_05500"/>
<gene>
    <name evidence="1" type="ORF">BWR18_05500</name>
</gene>
<accession>A0A1P8MSZ7</accession>
<dbReference type="Proteomes" id="UP000186336">
    <property type="component" value="Chromosome"/>
</dbReference>
<proteinExistence type="predicted"/>
<protein>
    <submittedName>
        <fullName evidence="1">Molybdopterin biosynthesis protein</fullName>
    </submittedName>
</protein>
<evidence type="ECO:0000313" key="2">
    <source>
        <dbReference type="Proteomes" id="UP000186336"/>
    </source>
</evidence>
<evidence type="ECO:0000313" key="1">
    <source>
        <dbReference type="EMBL" id="APX11200.1"/>
    </source>
</evidence>
<dbReference type="EMBL" id="CP019312">
    <property type="protein sequence ID" value="APX11200.1"/>
    <property type="molecule type" value="Genomic_DNA"/>
</dbReference>